<evidence type="ECO:0000313" key="2">
    <source>
        <dbReference type="EMBL" id="KAK2157143.1"/>
    </source>
</evidence>
<evidence type="ECO:0000313" key="3">
    <source>
        <dbReference type="Proteomes" id="UP001209878"/>
    </source>
</evidence>
<gene>
    <name evidence="2" type="ORF">NP493_1904g00000</name>
</gene>
<feature type="compositionally biased region" description="Basic and acidic residues" evidence="1">
    <location>
        <begin position="154"/>
        <end position="163"/>
    </location>
</feature>
<feature type="region of interest" description="Disordered" evidence="1">
    <location>
        <begin position="529"/>
        <end position="559"/>
    </location>
</feature>
<organism evidence="2 3">
    <name type="scientific">Ridgeia piscesae</name>
    <name type="common">Tubeworm</name>
    <dbReference type="NCBI Taxonomy" id="27915"/>
    <lineage>
        <taxon>Eukaryota</taxon>
        <taxon>Metazoa</taxon>
        <taxon>Spiralia</taxon>
        <taxon>Lophotrochozoa</taxon>
        <taxon>Annelida</taxon>
        <taxon>Polychaeta</taxon>
        <taxon>Sedentaria</taxon>
        <taxon>Canalipalpata</taxon>
        <taxon>Sabellida</taxon>
        <taxon>Siboglinidae</taxon>
        <taxon>Ridgeia</taxon>
    </lineage>
</organism>
<evidence type="ECO:0000256" key="1">
    <source>
        <dbReference type="SAM" id="MobiDB-lite"/>
    </source>
</evidence>
<name>A0AAD9JPS4_RIDPI</name>
<feature type="compositionally biased region" description="Basic residues" evidence="1">
    <location>
        <begin position="546"/>
        <end position="558"/>
    </location>
</feature>
<feature type="region of interest" description="Disordered" evidence="1">
    <location>
        <begin position="131"/>
        <end position="234"/>
    </location>
</feature>
<reference evidence="2" key="1">
    <citation type="journal article" date="2023" name="Mol. Biol. Evol.">
        <title>Third-Generation Sequencing Reveals the Adaptive Role of the Epigenome in Three Deep-Sea Polychaetes.</title>
        <authorList>
            <person name="Perez M."/>
            <person name="Aroh O."/>
            <person name="Sun Y."/>
            <person name="Lan Y."/>
            <person name="Juniper S.K."/>
            <person name="Young C.R."/>
            <person name="Angers B."/>
            <person name="Qian P.Y."/>
        </authorList>
    </citation>
    <scope>NUCLEOTIDE SEQUENCE</scope>
    <source>
        <strain evidence="2">R07B-5</strain>
    </source>
</reference>
<keyword evidence="3" id="KW-1185">Reference proteome</keyword>
<dbReference type="Proteomes" id="UP001209878">
    <property type="component" value="Unassembled WGS sequence"/>
</dbReference>
<dbReference type="EMBL" id="JAODUO010001903">
    <property type="protein sequence ID" value="KAK2157143.1"/>
    <property type="molecule type" value="Genomic_DNA"/>
</dbReference>
<accession>A0AAD9JPS4</accession>
<proteinExistence type="predicted"/>
<feature type="compositionally biased region" description="Polar residues" evidence="1">
    <location>
        <begin position="206"/>
        <end position="223"/>
    </location>
</feature>
<dbReference type="AlphaFoldDB" id="A0AAD9JPS4"/>
<sequence>MASETASLAGCRQHRKLTDALLDIAESEAFRDGALIASAILANNGVELVSPWQATATLSVRVRTKKRKSYNKSHQADDGCGDYGPGAKLDASNCYPAWRIGVDPITYNYVVDNGRYRAVKLARKMEIQTGVRRNTEKLSPEQKSTQPDSKCRHRDAGSDRPSEDSCAVNSPRPDTDRVCGVGLPSIRRYPPDIQPDITTLAAGDFSRTNSSQKTPTGDSNSVKRSPPKTRPDSASFFDLPVIEVPLTTSFGCRSGTLQNCRPFDDTIIAHVQRLEVKSSKLYQNGEQRSRSEPVPVMSRCDALSMSYQSKHAVPLSLHPIDTVQRRPTPEPMPLFPVRVSEAMKEARIDIQKLSPKPTSKPTVSTNGNGYGNNTNGYVDLHDFTSDSSQREFGLIGWTKSKKSPRKTTFPGHHLRNDAQPGNLNGALIYRSDTVGEDMFSVKRIDTTLEQRNARHSFNDVLGPRERSPPTAPSNGTSTKTYAPLASAVSTSAEAHESIWNSASANAPRYVYKHNTLSKELQHRFITSTKIGGHTPERNSTFQAKAKTGRTGHRKRTKGKNGANVEVVSGGFMGVLIGQTRQRTRKSRSERDILPEISGQRIKSKLTADAHP</sequence>
<comment type="caution">
    <text evidence="2">The sequence shown here is derived from an EMBL/GenBank/DDBJ whole genome shotgun (WGS) entry which is preliminary data.</text>
</comment>
<feature type="region of interest" description="Disordered" evidence="1">
    <location>
        <begin position="455"/>
        <end position="480"/>
    </location>
</feature>
<feature type="region of interest" description="Disordered" evidence="1">
    <location>
        <begin position="578"/>
        <end position="611"/>
    </location>
</feature>
<protein>
    <submittedName>
        <fullName evidence="2">Uncharacterized protein</fullName>
    </submittedName>
</protein>